<dbReference type="AlphaFoldDB" id="A0A0J8UFC1"/>
<reference evidence="7 11" key="3">
    <citation type="submission" date="2016-01" db="EMBL/GenBank/DDBJ databases">
        <title>The new phylogeny of the genus Mycobacterium.</title>
        <authorList>
            <person name="Tarcisio F."/>
            <person name="Conor M."/>
            <person name="Antonella G."/>
            <person name="Elisabetta G."/>
            <person name="Giulia F.S."/>
            <person name="Sara T."/>
            <person name="Anna F."/>
            <person name="Clotilde B."/>
            <person name="Roberto B."/>
            <person name="Veronica D.S."/>
            <person name="Fabio R."/>
            <person name="Monica P."/>
            <person name="Olivier J."/>
            <person name="Enrico T."/>
            <person name="Nicola S."/>
        </authorList>
    </citation>
    <scope>NUCLEOTIDE SEQUENCE [LARGE SCALE GENOMIC DNA]</scope>
    <source>
        <strain evidence="7 11">CCUG 50187</strain>
    </source>
</reference>
<keyword evidence="2" id="KW-0964">Secreted</keyword>
<evidence type="ECO:0000313" key="10">
    <source>
        <dbReference type="Proteomes" id="UP000182227"/>
    </source>
</evidence>
<dbReference type="GO" id="GO:0005576">
    <property type="term" value="C:extracellular region"/>
    <property type="evidence" value="ECO:0007669"/>
    <property type="project" value="UniProtKB-SubCell"/>
</dbReference>
<dbReference type="InterPro" id="IPR029058">
    <property type="entry name" value="AB_hydrolase_fold"/>
</dbReference>
<evidence type="ECO:0000313" key="8">
    <source>
        <dbReference type="Proteomes" id="UP000037594"/>
    </source>
</evidence>
<organism evidence="5 8">
    <name type="scientific">Mycolicibacterium conceptionense</name>
    <dbReference type="NCBI Taxonomy" id="451644"/>
    <lineage>
        <taxon>Bacteria</taxon>
        <taxon>Bacillati</taxon>
        <taxon>Actinomycetota</taxon>
        <taxon>Actinomycetes</taxon>
        <taxon>Mycobacteriales</taxon>
        <taxon>Mycobacteriaceae</taxon>
        <taxon>Mycolicibacterium</taxon>
    </lineage>
</organism>
<dbReference type="Pfam" id="PF00756">
    <property type="entry name" value="Esterase"/>
    <property type="match status" value="1"/>
</dbReference>
<accession>A0A0J8UFC1</accession>
<evidence type="ECO:0000313" key="4">
    <source>
        <dbReference type="EMBL" id="CQD25126.1"/>
    </source>
</evidence>
<keyword evidence="11" id="KW-1185">Reference proteome</keyword>
<evidence type="ECO:0000256" key="1">
    <source>
        <dbReference type="ARBA" id="ARBA00004613"/>
    </source>
</evidence>
<evidence type="ECO:0000313" key="5">
    <source>
        <dbReference type="EMBL" id="KMV19110.1"/>
    </source>
</evidence>
<feature type="transmembrane region" description="Helical" evidence="3">
    <location>
        <begin position="13"/>
        <end position="34"/>
    </location>
</feature>
<dbReference type="EMBL" id="CTEF01000009">
    <property type="protein sequence ID" value="CQD25126.1"/>
    <property type="molecule type" value="Genomic_DNA"/>
</dbReference>
<dbReference type="InterPro" id="IPR000801">
    <property type="entry name" value="Esterase-like"/>
</dbReference>
<evidence type="ECO:0000313" key="9">
    <source>
        <dbReference type="Proteomes" id="UP000093779"/>
    </source>
</evidence>
<dbReference type="GO" id="GO:0016747">
    <property type="term" value="F:acyltransferase activity, transferring groups other than amino-acyl groups"/>
    <property type="evidence" value="ECO:0007669"/>
    <property type="project" value="TreeGrafter"/>
</dbReference>
<dbReference type="EMBL" id="LQOP01000029">
    <property type="protein sequence ID" value="ORV21682.1"/>
    <property type="molecule type" value="Genomic_DNA"/>
</dbReference>
<evidence type="ECO:0000256" key="3">
    <source>
        <dbReference type="SAM" id="Phobius"/>
    </source>
</evidence>
<dbReference type="Gene3D" id="3.40.50.1820">
    <property type="entry name" value="alpha/beta hydrolase"/>
    <property type="match status" value="1"/>
</dbReference>
<reference evidence="6 9" key="4">
    <citation type="submission" date="2016-06" db="EMBL/GenBank/DDBJ databases">
        <authorList>
            <person name="Kjaerup R.B."/>
            <person name="Dalgaard T.S."/>
            <person name="Juul-Madsen H.R."/>
        </authorList>
    </citation>
    <scope>NUCLEOTIDE SEQUENCE [LARGE SCALE GENOMIC DNA]</scope>
    <source>
        <strain evidence="6 9">ACS1953</strain>
    </source>
</reference>
<gene>
    <name evidence="6" type="ORF">A5726_07570</name>
    <name evidence="5" type="ORF">ACT17_06520</name>
    <name evidence="7" type="ORF">AWB98_26880</name>
    <name evidence="4" type="ORF">BN970_06924</name>
</gene>
<dbReference type="InterPro" id="IPR050583">
    <property type="entry name" value="Mycobacterial_A85_antigen"/>
</dbReference>
<dbReference type="SUPFAM" id="SSF53474">
    <property type="entry name" value="alpha/beta-Hydrolases"/>
    <property type="match status" value="1"/>
</dbReference>
<evidence type="ECO:0000313" key="7">
    <source>
        <dbReference type="EMBL" id="ORV21682.1"/>
    </source>
</evidence>
<protein>
    <submittedName>
        <fullName evidence="5">Esterase</fullName>
    </submittedName>
</protein>
<dbReference type="EMBL" id="LFOD01000004">
    <property type="protein sequence ID" value="KMV19110.1"/>
    <property type="molecule type" value="Genomic_DNA"/>
</dbReference>
<reference evidence="5 8" key="2">
    <citation type="submission" date="2015-06" db="EMBL/GenBank/DDBJ databases">
        <title>Genome sequence of Mycobacterium conceptionense strain MLE.</title>
        <authorList>
            <person name="Greninger A.L."/>
            <person name="Cunningham G."/>
            <person name="Chiu C.Y."/>
            <person name="Miller S."/>
        </authorList>
    </citation>
    <scope>NUCLEOTIDE SEQUENCE [LARGE SCALE GENOMIC DNA]</scope>
    <source>
        <strain evidence="5 8">MLE</strain>
    </source>
</reference>
<sequence>MLSWALLSGPLPVLLRLAGIGAAALLLALMVMAPRRGRTKAVMLAACALVAVVTTIIVADLARNEWKLFPDRLQPLIYVWAGVSVFAVTVVAVGGFLAPGMRRMLWSAAAAAVVVLACANQVNVIFAAYPTLADAVGARRFSYVALPEVVKRPPRLLADVGPLAMRWSPPPGLPRGGKLSSAPIPGSLSGFPARNAELYFPPAFFADPRPQLPVLILVPGQPGSPQDWLRGGKLVQILDEFARAHRGLAPVVVVVDGTGSPFGNPLCLDSRLGNAASYIARDVPAWIKANLAVDQEPQAWAVGGASYGGTCALQLATNYPDVYPTFLDISGGPEPSLGDQSQTIAEAFGGDKAAFQRINPLDLLRARRYPDSAGAVVVGADDRDTKAEVRAVYDATRAAGMDTTYREVPGGHDWQVFSTALMRELPWLAQRTGLTQ</sequence>
<dbReference type="PANTHER" id="PTHR48098">
    <property type="entry name" value="ENTEROCHELIN ESTERASE-RELATED"/>
    <property type="match status" value="1"/>
</dbReference>
<dbReference type="Proteomes" id="UP000037594">
    <property type="component" value="Unassembled WGS sequence"/>
</dbReference>
<dbReference type="PANTHER" id="PTHR48098:SF1">
    <property type="entry name" value="DIACYLGLYCEROL ACYLTRANSFERASE_MYCOLYLTRANSFERASE AG85A"/>
    <property type="match status" value="1"/>
</dbReference>
<reference evidence="4 10" key="1">
    <citation type="submission" date="2015-03" db="EMBL/GenBank/DDBJ databases">
        <authorList>
            <person name="Murphy D."/>
        </authorList>
    </citation>
    <scope>NUCLEOTIDE SEQUENCE [LARGE SCALE GENOMIC DNA]</scope>
    <source>
        <strain evidence="4 10">D16</strain>
    </source>
</reference>
<dbReference type="EMBL" id="LZHX01000026">
    <property type="protein sequence ID" value="OBF25505.1"/>
    <property type="molecule type" value="Genomic_DNA"/>
</dbReference>
<feature type="transmembrane region" description="Helical" evidence="3">
    <location>
        <begin position="105"/>
        <end position="129"/>
    </location>
</feature>
<dbReference type="Proteomes" id="UP000193811">
    <property type="component" value="Unassembled WGS sequence"/>
</dbReference>
<name>A0A0J8UFC1_9MYCO</name>
<dbReference type="Proteomes" id="UP000093779">
    <property type="component" value="Unassembled WGS sequence"/>
</dbReference>
<proteinExistence type="predicted"/>
<keyword evidence="3" id="KW-0812">Transmembrane</keyword>
<dbReference type="Proteomes" id="UP000182227">
    <property type="component" value="Unassembled WGS sequence"/>
</dbReference>
<keyword evidence="3" id="KW-1133">Transmembrane helix</keyword>
<feature type="transmembrane region" description="Helical" evidence="3">
    <location>
        <begin position="41"/>
        <end position="62"/>
    </location>
</feature>
<evidence type="ECO:0000256" key="2">
    <source>
        <dbReference type="ARBA" id="ARBA00022525"/>
    </source>
</evidence>
<evidence type="ECO:0000313" key="11">
    <source>
        <dbReference type="Proteomes" id="UP000193811"/>
    </source>
</evidence>
<dbReference type="RefSeq" id="WP_019348711.1">
    <property type="nucleotide sequence ID" value="NZ_LZHX01000026.1"/>
</dbReference>
<evidence type="ECO:0000313" key="6">
    <source>
        <dbReference type="EMBL" id="OBF25505.1"/>
    </source>
</evidence>
<keyword evidence="3" id="KW-0472">Membrane</keyword>
<comment type="subcellular location">
    <subcellularLocation>
        <location evidence="1">Secreted</location>
    </subcellularLocation>
</comment>
<dbReference type="PATRIC" id="fig|451644.5.peg.1340"/>
<feature type="transmembrane region" description="Helical" evidence="3">
    <location>
        <begin position="77"/>
        <end position="98"/>
    </location>
</feature>